<dbReference type="InterPro" id="IPR001173">
    <property type="entry name" value="Glyco_trans_2-like"/>
</dbReference>
<sequence>MKNPKITVITSLFNCAQYLEGYFKCIASLKYKDELEILLLHNAPTDDEIRIIQSHLALYPFLKHHIIKNREGLYATWNRGIMLAKGDFIAIWNVDDIRLPLSFHLQLEALNKNPEAVLAYGDFYYMYQYGIPSKDLVCNIDFKKSSKQFLRTFHIGCFPMWRKGIHKQMGYFDEQFKLVADYDFQIRVAINGCLVKSDGILGYYLEHVPGKLSANSFLQKKEQNVVYLRYGIYDLINWVYWRVVFKYKINEVFFNNKMHPLSVFQEHRTKFLIMRTPLFFLSILKQPRNVLSFFKHSILKK</sequence>
<dbReference type="AlphaFoldDB" id="A0A926IS82"/>
<evidence type="ECO:0000259" key="1">
    <source>
        <dbReference type="Pfam" id="PF00535"/>
    </source>
</evidence>
<feature type="domain" description="Glycosyltransferase 2-like" evidence="1">
    <location>
        <begin position="7"/>
        <end position="167"/>
    </location>
</feature>
<evidence type="ECO:0000313" key="2">
    <source>
        <dbReference type="EMBL" id="MBC8594463.1"/>
    </source>
</evidence>
<dbReference type="Gene3D" id="3.90.550.10">
    <property type="entry name" value="Spore Coat Polysaccharide Biosynthesis Protein SpsA, Chain A"/>
    <property type="match status" value="1"/>
</dbReference>
<dbReference type="PANTHER" id="PTHR22916">
    <property type="entry name" value="GLYCOSYLTRANSFERASE"/>
    <property type="match status" value="1"/>
</dbReference>
<dbReference type="Pfam" id="PF00535">
    <property type="entry name" value="Glycos_transf_2"/>
    <property type="match status" value="1"/>
</dbReference>
<protein>
    <submittedName>
        <fullName evidence="2">Glycosyltransferase</fullName>
    </submittedName>
</protein>
<name>A0A926IS82_9BACT</name>
<dbReference type="PANTHER" id="PTHR22916:SF3">
    <property type="entry name" value="UDP-GLCNAC:BETAGAL BETA-1,3-N-ACETYLGLUCOSAMINYLTRANSFERASE-LIKE PROTEIN 1"/>
    <property type="match status" value="1"/>
</dbReference>
<reference evidence="2" key="1">
    <citation type="submission" date="2020-08" db="EMBL/GenBank/DDBJ databases">
        <title>Genome public.</title>
        <authorList>
            <person name="Liu C."/>
            <person name="Sun Q."/>
        </authorList>
    </citation>
    <scope>NUCLEOTIDE SEQUENCE</scope>
    <source>
        <strain evidence="2">N12</strain>
    </source>
</reference>
<dbReference type="InterPro" id="IPR029044">
    <property type="entry name" value="Nucleotide-diphossugar_trans"/>
</dbReference>
<keyword evidence="3" id="KW-1185">Reference proteome</keyword>
<proteinExistence type="predicted"/>
<comment type="caution">
    <text evidence="2">The sequence shown here is derived from an EMBL/GenBank/DDBJ whole genome shotgun (WGS) entry which is preliminary data.</text>
</comment>
<evidence type="ECO:0000313" key="3">
    <source>
        <dbReference type="Proteomes" id="UP000651085"/>
    </source>
</evidence>
<dbReference type="RefSeq" id="WP_262435554.1">
    <property type="nucleotide sequence ID" value="NZ_JACRTF010000001.1"/>
</dbReference>
<accession>A0A926IS82</accession>
<dbReference type="EMBL" id="JACRTF010000001">
    <property type="protein sequence ID" value="MBC8594463.1"/>
    <property type="molecule type" value="Genomic_DNA"/>
</dbReference>
<organism evidence="2 3">
    <name type="scientific">Jilunia laotingensis</name>
    <dbReference type="NCBI Taxonomy" id="2763675"/>
    <lineage>
        <taxon>Bacteria</taxon>
        <taxon>Pseudomonadati</taxon>
        <taxon>Bacteroidota</taxon>
        <taxon>Bacteroidia</taxon>
        <taxon>Bacteroidales</taxon>
        <taxon>Bacteroidaceae</taxon>
        <taxon>Jilunia</taxon>
    </lineage>
</organism>
<dbReference type="Proteomes" id="UP000651085">
    <property type="component" value="Unassembled WGS sequence"/>
</dbReference>
<gene>
    <name evidence="2" type="ORF">H8744_14700</name>
</gene>
<dbReference type="SUPFAM" id="SSF53448">
    <property type="entry name" value="Nucleotide-diphospho-sugar transferases"/>
    <property type="match status" value="1"/>
</dbReference>
<dbReference type="GO" id="GO:0016758">
    <property type="term" value="F:hexosyltransferase activity"/>
    <property type="evidence" value="ECO:0007669"/>
    <property type="project" value="UniProtKB-ARBA"/>
</dbReference>